<keyword evidence="3" id="KW-1185">Reference proteome</keyword>
<evidence type="ECO:0000256" key="1">
    <source>
        <dbReference type="SAM" id="MobiDB-lite"/>
    </source>
</evidence>
<dbReference type="RefSeq" id="XP_001461035.1">
    <property type="nucleotide sequence ID" value="XM_001460998.1"/>
</dbReference>
<dbReference type="Pfam" id="PF03133">
    <property type="entry name" value="TTL"/>
    <property type="match status" value="1"/>
</dbReference>
<name>A0EEC1_PARTE</name>
<dbReference type="Proteomes" id="UP000000600">
    <property type="component" value="Unassembled WGS sequence"/>
</dbReference>
<protein>
    <recommendedName>
        <fullName evidence="4">Tubulin-tyrosine ligase family protein</fullName>
    </recommendedName>
</protein>
<dbReference type="InterPro" id="IPR013815">
    <property type="entry name" value="ATP_grasp_subdomain_1"/>
</dbReference>
<proteinExistence type="predicted"/>
<dbReference type="Gene3D" id="3.30.1490.20">
    <property type="entry name" value="ATP-grasp fold, A domain"/>
    <property type="match status" value="1"/>
</dbReference>
<evidence type="ECO:0000313" key="3">
    <source>
        <dbReference type="Proteomes" id="UP000000600"/>
    </source>
</evidence>
<dbReference type="GO" id="GO:0005524">
    <property type="term" value="F:ATP binding"/>
    <property type="evidence" value="ECO:0007669"/>
    <property type="project" value="InterPro"/>
</dbReference>
<dbReference type="eggNOG" id="KOG2157">
    <property type="taxonomic scope" value="Eukaryota"/>
</dbReference>
<dbReference type="PANTHER" id="PTHR46069">
    <property type="entry name" value="TUBULIN TYROSINE LIGASE"/>
    <property type="match status" value="1"/>
</dbReference>
<dbReference type="InterPro" id="IPR004344">
    <property type="entry name" value="TTL/TTLL_fam"/>
</dbReference>
<sequence>MQSAQKLTQQNQDAFSQFFDKYVSNSSKLQSYSVRELAQKLAIQYFSAQLPSRYLTENNMRKKSRNIVYKQMETDAIEKARAQFKAKKQRKESQQRKLPPVPKKKDTQPRSFSVQPPIKCLSAQPKRSMPSTYFYYLGDGNNHELIKKLLDERQNWVQVKDISLKNINFKWQETEKGYEYRTLAGNLKDSLPQMLNHFEFHAEISNKYHLALNFKTHCERNQLNVQDYIPISFAIECTNQNLKAGLFQFLTFYRSQCPQNQLQELDKTIKSYQFKYGTQVEGKVDEYPTLFAGENLWIFKPANMNQGRGIHVVRNLQEIIDIYNRYQNGYREHLLEVKRNEQNEIVTKIVYINTLMTEQFVIQKYIEKPLLIKGRKFDIRTYVMITSNLGFFFFKEGQLRLATESFDVKQQSNYVHLTNNAVQYTHPQYGKTEEGNQYNFDQASQYFKIDFRKEVIQKLKQISLLAFTSVKGKLNKYKRKNCFEIFGMDFILDVDFKPWLIEVNTNPSLEVTSKLLGTLFPRLIVDDAFKLTVDRLFVQQKTPSKYPFLHYSNEENLWEYVCQL</sequence>
<gene>
    <name evidence="2" type="ORF">GSPATT00025983001</name>
</gene>
<dbReference type="Gene3D" id="3.30.470.20">
    <property type="entry name" value="ATP-grasp fold, B domain"/>
    <property type="match status" value="1"/>
</dbReference>
<dbReference type="KEGG" id="ptm:GSPATT00025983001"/>
<dbReference type="GeneID" id="5046820"/>
<dbReference type="HOGENOM" id="CLU_010494_0_0_1"/>
<dbReference type="OMA" id="NAVQYTH"/>
<accession>A0EEC1</accession>
<dbReference type="InParanoid" id="A0EEC1"/>
<evidence type="ECO:0000313" key="2">
    <source>
        <dbReference type="EMBL" id="CAK93639.1"/>
    </source>
</evidence>
<dbReference type="PROSITE" id="PS51221">
    <property type="entry name" value="TTL"/>
    <property type="match status" value="1"/>
</dbReference>
<reference evidence="2 3" key="1">
    <citation type="journal article" date="2006" name="Nature">
        <title>Global trends of whole-genome duplications revealed by the ciliate Paramecium tetraurelia.</title>
        <authorList>
            <consortium name="Genoscope"/>
            <person name="Aury J.-M."/>
            <person name="Jaillon O."/>
            <person name="Duret L."/>
            <person name="Noel B."/>
            <person name="Jubin C."/>
            <person name="Porcel B.M."/>
            <person name="Segurens B."/>
            <person name="Daubin V."/>
            <person name="Anthouard V."/>
            <person name="Aiach N."/>
            <person name="Arnaiz O."/>
            <person name="Billaut A."/>
            <person name="Beisson J."/>
            <person name="Blanc I."/>
            <person name="Bouhouche K."/>
            <person name="Camara F."/>
            <person name="Duharcourt S."/>
            <person name="Guigo R."/>
            <person name="Gogendeau D."/>
            <person name="Katinka M."/>
            <person name="Keller A.-M."/>
            <person name="Kissmehl R."/>
            <person name="Klotz C."/>
            <person name="Koll F."/>
            <person name="Le Moue A."/>
            <person name="Lepere C."/>
            <person name="Malinsky S."/>
            <person name="Nowacki M."/>
            <person name="Nowak J.K."/>
            <person name="Plattner H."/>
            <person name="Poulain J."/>
            <person name="Ruiz F."/>
            <person name="Serrano V."/>
            <person name="Zagulski M."/>
            <person name="Dessen P."/>
            <person name="Betermier M."/>
            <person name="Weissenbach J."/>
            <person name="Scarpelli C."/>
            <person name="Schachter V."/>
            <person name="Sperling L."/>
            <person name="Meyer E."/>
            <person name="Cohen J."/>
            <person name="Wincker P."/>
        </authorList>
    </citation>
    <scope>NUCLEOTIDE SEQUENCE [LARGE SCALE GENOMIC DNA]</scope>
    <source>
        <strain evidence="2 3">Stock d4-2</strain>
    </source>
</reference>
<dbReference type="SUPFAM" id="SSF56059">
    <property type="entry name" value="Glutathione synthetase ATP-binding domain-like"/>
    <property type="match status" value="1"/>
</dbReference>
<dbReference type="PANTHER" id="PTHR46069:SF1">
    <property type="entry name" value="CHROMOSOME UNDETERMINED SCAFFOLD_125, WHOLE GENOME SHOTGUN SEQUENCE"/>
    <property type="match status" value="1"/>
</dbReference>
<feature type="region of interest" description="Disordered" evidence="1">
    <location>
        <begin position="84"/>
        <end position="114"/>
    </location>
</feature>
<dbReference type="OrthoDB" id="202825at2759"/>
<evidence type="ECO:0008006" key="4">
    <source>
        <dbReference type="Google" id="ProtNLM"/>
    </source>
</evidence>
<dbReference type="EMBL" id="CT868673">
    <property type="protein sequence ID" value="CAK93639.1"/>
    <property type="molecule type" value="Genomic_DNA"/>
</dbReference>
<organism evidence="2 3">
    <name type="scientific">Paramecium tetraurelia</name>
    <dbReference type="NCBI Taxonomy" id="5888"/>
    <lineage>
        <taxon>Eukaryota</taxon>
        <taxon>Sar</taxon>
        <taxon>Alveolata</taxon>
        <taxon>Ciliophora</taxon>
        <taxon>Intramacronucleata</taxon>
        <taxon>Oligohymenophorea</taxon>
        <taxon>Peniculida</taxon>
        <taxon>Parameciidae</taxon>
        <taxon>Paramecium</taxon>
    </lineage>
</organism>
<dbReference type="AlphaFoldDB" id="A0EEC1"/>